<reference evidence="6 7" key="1">
    <citation type="journal article" date="2023" name="G3 (Bethesda)">
        <title>A chromosome-level genome assembly of Zasmidium syzygii isolated from banana leaves.</title>
        <authorList>
            <person name="van Westerhoven A.C."/>
            <person name="Mehrabi R."/>
            <person name="Talebi R."/>
            <person name="Steentjes M.B.F."/>
            <person name="Corcolon B."/>
            <person name="Chong P.A."/>
            <person name="Kema G.H.J."/>
            <person name="Seidl M.F."/>
        </authorList>
    </citation>
    <scope>NUCLEOTIDE SEQUENCE [LARGE SCALE GENOMIC DNA]</scope>
    <source>
        <strain evidence="6 7">P124</strain>
    </source>
</reference>
<feature type="transmembrane region" description="Helical" evidence="4">
    <location>
        <begin position="219"/>
        <end position="239"/>
    </location>
</feature>
<feature type="transmembrane region" description="Helical" evidence="4">
    <location>
        <begin position="189"/>
        <end position="207"/>
    </location>
</feature>
<dbReference type="PROSITE" id="PS50850">
    <property type="entry name" value="MFS"/>
    <property type="match status" value="1"/>
</dbReference>
<evidence type="ECO:0000259" key="5">
    <source>
        <dbReference type="PROSITE" id="PS50850"/>
    </source>
</evidence>
<feature type="transmembrane region" description="Helical" evidence="4">
    <location>
        <begin position="385"/>
        <end position="406"/>
    </location>
</feature>
<evidence type="ECO:0000256" key="3">
    <source>
        <dbReference type="SAM" id="MobiDB-lite"/>
    </source>
</evidence>
<keyword evidence="4" id="KW-1133">Transmembrane helix</keyword>
<dbReference type="InterPro" id="IPR020846">
    <property type="entry name" value="MFS_dom"/>
</dbReference>
<name>A0ABR0EXE9_ZASCE</name>
<feature type="transmembrane region" description="Helical" evidence="4">
    <location>
        <begin position="326"/>
        <end position="346"/>
    </location>
</feature>
<feature type="transmembrane region" description="Helical" evidence="4">
    <location>
        <begin position="130"/>
        <end position="148"/>
    </location>
</feature>
<feature type="transmembrane region" description="Helical" evidence="4">
    <location>
        <begin position="298"/>
        <end position="319"/>
    </location>
</feature>
<keyword evidence="4" id="KW-0472">Membrane</keyword>
<keyword evidence="4" id="KW-0812">Transmembrane</keyword>
<gene>
    <name evidence="6" type="ORF">PRZ48_003895</name>
</gene>
<evidence type="ECO:0000256" key="1">
    <source>
        <dbReference type="ARBA" id="ARBA00004141"/>
    </source>
</evidence>
<evidence type="ECO:0000313" key="6">
    <source>
        <dbReference type="EMBL" id="KAK4505930.1"/>
    </source>
</evidence>
<comment type="similarity">
    <text evidence="2">Belongs to the major facilitator superfamily. Monocarboxylate porter (TC 2.A.1.13) family.</text>
</comment>
<feature type="transmembrane region" description="Helical" evidence="4">
    <location>
        <begin position="418"/>
        <end position="440"/>
    </location>
</feature>
<dbReference type="Gene3D" id="1.20.1250.20">
    <property type="entry name" value="MFS general substrate transporter like domains"/>
    <property type="match status" value="1"/>
</dbReference>
<dbReference type="EMBL" id="JAXOVC010000002">
    <property type="protein sequence ID" value="KAK4505930.1"/>
    <property type="molecule type" value="Genomic_DNA"/>
</dbReference>
<dbReference type="PANTHER" id="PTHR11360">
    <property type="entry name" value="MONOCARBOXYLATE TRANSPORTER"/>
    <property type="match status" value="1"/>
</dbReference>
<accession>A0ABR0EXE9</accession>
<dbReference type="SUPFAM" id="SSF103473">
    <property type="entry name" value="MFS general substrate transporter"/>
    <property type="match status" value="1"/>
</dbReference>
<dbReference type="InterPro" id="IPR036259">
    <property type="entry name" value="MFS_trans_sf"/>
</dbReference>
<feature type="transmembrane region" description="Helical" evidence="4">
    <location>
        <begin position="160"/>
        <end position="182"/>
    </location>
</feature>
<organism evidence="6 7">
    <name type="scientific">Zasmidium cellare</name>
    <name type="common">Wine cellar mold</name>
    <name type="synonym">Racodium cellare</name>
    <dbReference type="NCBI Taxonomy" id="395010"/>
    <lineage>
        <taxon>Eukaryota</taxon>
        <taxon>Fungi</taxon>
        <taxon>Dikarya</taxon>
        <taxon>Ascomycota</taxon>
        <taxon>Pezizomycotina</taxon>
        <taxon>Dothideomycetes</taxon>
        <taxon>Dothideomycetidae</taxon>
        <taxon>Mycosphaerellales</taxon>
        <taxon>Mycosphaerellaceae</taxon>
        <taxon>Zasmidium</taxon>
    </lineage>
</organism>
<evidence type="ECO:0000313" key="7">
    <source>
        <dbReference type="Proteomes" id="UP001305779"/>
    </source>
</evidence>
<sequence>MATPVSQDMERSLPDDEVRSKSKDMPEQEESDTFESSTKEAPKTTGPPMPPPPVDSGWLCWLQVMASFAMWVNSWGIVASFGVYQTYYEITNLSNKSSSQISWIGSLQGFFLCFVGPLSGALFDAGWCQALVIVGNLFIVFGLMMTSICKEYWLEVLAQGIVVGLGVGQLYVPSTGIVPQYFVKRRGPATCLAATGSAIGGIIYPIIFRELQPQIGFGWAVRVQAFVALFLGIVASVAIKNKSPPTKPKNIFNPEFWRHVPMVMFSAGAFFLLLGLFVPGNYIGVYGLAEASISEDMAFYLVAIMQAGSVVGRLLPALWVDKFGAVNVLIPSMLTCGILTLCWIAIKNKAGLIVFAILFGAGYGLVLAMMPLAVIFLLKGDMKKFGTYLGLAMFLASPGLLIGNPISGAIQDDSDFTGLQAFAGCIMLLAAAFFFTARIISVGWRIVKV</sequence>
<dbReference type="PANTHER" id="PTHR11360:SF234">
    <property type="entry name" value="MFS-TYPE TRANSPORTER DBAD-RELATED"/>
    <property type="match status" value="1"/>
</dbReference>
<keyword evidence="7" id="KW-1185">Reference proteome</keyword>
<feature type="domain" description="Major facilitator superfamily (MFS) profile" evidence="5">
    <location>
        <begin position="261"/>
        <end position="449"/>
    </location>
</feature>
<dbReference type="InterPro" id="IPR050327">
    <property type="entry name" value="Proton-linked_MCT"/>
</dbReference>
<feature type="transmembrane region" description="Helical" evidence="4">
    <location>
        <begin position="260"/>
        <end position="278"/>
    </location>
</feature>
<evidence type="ECO:0000256" key="2">
    <source>
        <dbReference type="ARBA" id="ARBA00006727"/>
    </source>
</evidence>
<feature type="region of interest" description="Disordered" evidence="3">
    <location>
        <begin position="1"/>
        <end position="51"/>
    </location>
</feature>
<proteinExistence type="inferred from homology"/>
<dbReference type="Proteomes" id="UP001305779">
    <property type="component" value="Unassembled WGS sequence"/>
</dbReference>
<feature type="transmembrane region" description="Helical" evidence="4">
    <location>
        <begin position="101"/>
        <end position="123"/>
    </location>
</feature>
<dbReference type="Pfam" id="PF07690">
    <property type="entry name" value="MFS_1"/>
    <property type="match status" value="1"/>
</dbReference>
<evidence type="ECO:0000256" key="4">
    <source>
        <dbReference type="SAM" id="Phobius"/>
    </source>
</evidence>
<comment type="caution">
    <text evidence="6">The sequence shown here is derived from an EMBL/GenBank/DDBJ whole genome shotgun (WGS) entry which is preliminary data.</text>
</comment>
<feature type="compositionally biased region" description="Basic and acidic residues" evidence="3">
    <location>
        <begin position="8"/>
        <end position="26"/>
    </location>
</feature>
<comment type="subcellular location">
    <subcellularLocation>
        <location evidence="1">Membrane</location>
        <topology evidence="1">Multi-pass membrane protein</topology>
    </subcellularLocation>
</comment>
<protein>
    <recommendedName>
        <fullName evidence="5">Major facilitator superfamily (MFS) profile domain-containing protein</fullName>
    </recommendedName>
</protein>
<feature type="transmembrane region" description="Helical" evidence="4">
    <location>
        <begin position="352"/>
        <end position="378"/>
    </location>
</feature>
<dbReference type="InterPro" id="IPR011701">
    <property type="entry name" value="MFS"/>
</dbReference>
<feature type="transmembrane region" description="Helical" evidence="4">
    <location>
        <begin position="58"/>
        <end position="81"/>
    </location>
</feature>